<evidence type="ECO:0000313" key="3">
    <source>
        <dbReference type="Proteomes" id="UP000194236"/>
    </source>
</evidence>
<protein>
    <submittedName>
        <fullName evidence="2">Uncharacterized protein</fullName>
    </submittedName>
</protein>
<evidence type="ECO:0000313" key="2">
    <source>
        <dbReference type="EMBL" id="OTF81873.1"/>
    </source>
</evidence>
<feature type="region of interest" description="Disordered" evidence="1">
    <location>
        <begin position="1"/>
        <end position="146"/>
    </location>
</feature>
<reference evidence="2 3" key="1">
    <citation type="submission" date="2017-03" db="EMBL/GenBank/DDBJ databases">
        <title>Genome Survey of Euroglyphus maynei.</title>
        <authorList>
            <person name="Arlian L.G."/>
            <person name="Morgan M.S."/>
            <person name="Rider S.D."/>
        </authorList>
    </citation>
    <scope>NUCLEOTIDE SEQUENCE [LARGE SCALE GENOMIC DNA]</scope>
    <source>
        <strain evidence="2">Arlian Lab</strain>
        <tissue evidence="2">Whole body</tissue>
    </source>
</reference>
<proteinExistence type="predicted"/>
<feature type="compositionally biased region" description="Basic and acidic residues" evidence="1">
    <location>
        <begin position="11"/>
        <end position="23"/>
    </location>
</feature>
<dbReference type="EMBL" id="MUJZ01011358">
    <property type="protein sequence ID" value="OTF81873.1"/>
    <property type="molecule type" value="Genomic_DNA"/>
</dbReference>
<gene>
    <name evidence="2" type="ORF">BLA29_003866</name>
</gene>
<feature type="compositionally biased region" description="Acidic residues" evidence="1">
    <location>
        <begin position="134"/>
        <end position="146"/>
    </location>
</feature>
<dbReference type="Proteomes" id="UP000194236">
    <property type="component" value="Unassembled WGS sequence"/>
</dbReference>
<name>A0A1Y3BPZ9_EURMA</name>
<evidence type="ECO:0000256" key="1">
    <source>
        <dbReference type="SAM" id="MobiDB-lite"/>
    </source>
</evidence>
<feature type="compositionally biased region" description="Low complexity" evidence="1">
    <location>
        <begin position="178"/>
        <end position="194"/>
    </location>
</feature>
<feature type="region of interest" description="Disordered" evidence="1">
    <location>
        <begin position="175"/>
        <end position="225"/>
    </location>
</feature>
<sequence length="439" mass="50347">MEIAIALSLEEQQREESAGRPDGESGSIDINVERQQPNRTLEEIVADYQRQRIHRQRQRDQQQQSSSNIILPDEDEDDIGRQQQQSSQEHHQSSQQSDPGQASSHYSVHSESDDDDEELFGDEIKLADTTMESIEVEEEHEFDDDEDELISMEASTQSLKCTKQISKSNEAIANKRCSSGQSGSSTLQSQKQSSNTVVSNSDGQQTRSKEKDSKTQQKEIQKNRKRLRRMVASKFCLALLKQMNQSFDDMIKLNGIQTIPFLQVLTIITDFNYTESDQKEFAIIFNEIMKKILNHLLSKSPNESITNDTTTMNPEQNKLRSSHNKSIAHYKDRIEHKAENEIHLLTMRLFNIFLSYFKRFPTITWQTFLSKDLPINENFRQLLSPLQTGQIKSSTVTFNEESIKASNMTTAIHQSLLLAAAQLIQSNTNVLDYCYTMLH</sequence>
<feature type="compositionally biased region" description="Low complexity" evidence="1">
    <location>
        <begin position="82"/>
        <end position="109"/>
    </location>
</feature>
<feature type="compositionally biased region" description="Acidic residues" evidence="1">
    <location>
        <begin position="112"/>
        <end position="121"/>
    </location>
</feature>
<dbReference type="AlphaFoldDB" id="A0A1Y3BPZ9"/>
<keyword evidence="3" id="KW-1185">Reference proteome</keyword>
<feature type="compositionally biased region" description="Basic and acidic residues" evidence="1">
    <location>
        <begin position="207"/>
        <end position="222"/>
    </location>
</feature>
<organism evidence="2 3">
    <name type="scientific">Euroglyphus maynei</name>
    <name type="common">Mayne's house dust mite</name>
    <dbReference type="NCBI Taxonomy" id="6958"/>
    <lineage>
        <taxon>Eukaryota</taxon>
        <taxon>Metazoa</taxon>
        <taxon>Ecdysozoa</taxon>
        <taxon>Arthropoda</taxon>
        <taxon>Chelicerata</taxon>
        <taxon>Arachnida</taxon>
        <taxon>Acari</taxon>
        <taxon>Acariformes</taxon>
        <taxon>Sarcoptiformes</taxon>
        <taxon>Astigmata</taxon>
        <taxon>Psoroptidia</taxon>
        <taxon>Analgoidea</taxon>
        <taxon>Pyroglyphidae</taxon>
        <taxon>Pyroglyphinae</taxon>
        <taxon>Euroglyphus</taxon>
    </lineage>
</organism>
<comment type="caution">
    <text evidence="2">The sequence shown here is derived from an EMBL/GenBank/DDBJ whole genome shotgun (WGS) entry which is preliminary data.</text>
</comment>
<feature type="compositionally biased region" description="Polar residues" evidence="1">
    <location>
        <begin position="195"/>
        <end position="206"/>
    </location>
</feature>
<accession>A0A1Y3BPZ9</accession>
<feature type="non-terminal residue" evidence="2">
    <location>
        <position position="439"/>
    </location>
</feature>